<dbReference type="EMBL" id="CP011391">
    <property type="protein sequence ID" value="AMK55304.1"/>
    <property type="molecule type" value="Genomic_DNA"/>
</dbReference>
<gene>
    <name evidence="1" type="ORF">AALO17_21700</name>
</gene>
<reference evidence="1 2" key="1">
    <citation type="journal article" date="2016" name="Gut Pathog.">
        <title>Whole genome sequencing of "Faecalibaculum rodentium" ALO17, isolated from C57BL/6J laboratory mouse feces.</title>
        <authorList>
            <person name="Lim S."/>
            <person name="Chang D.H."/>
            <person name="Ahn S."/>
            <person name="Kim B.C."/>
        </authorList>
    </citation>
    <scope>NUCLEOTIDE SEQUENCE [LARGE SCALE GENOMIC DNA]</scope>
    <source>
        <strain evidence="1 2">Alo17</strain>
    </source>
</reference>
<name>A0A140DXC7_9FIRM</name>
<sequence>MKNQNGQSSELSALPGLQLLVCQSPDTGKGEAVCTGHRLITQICQ</sequence>
<keyword evidence="2" id="KW-1185">Reference proteome</keyword>
<accession>A0A140DXC7</accession>
<dbReference type="AlphaFoldDB" id="A0A140DXC7"/>
<dbReference type="Proteomes" id="UP000069771">
    <property type="component" value="Chromosome"/>
</dbReference>
<dbReference type="KEGG" id="fro:AALO17_21700"/>
<dbReference type="STRING" id="1702221.AALO17_21700"/>
<evidence type="ECO:0000313" key="2">
    <source>
        <dbReference type="Proteomes" id="UP000069771"/>
    </source>
</evidence>
<proteinExistence type="predicted"/>
<organism evidence="1 2">
    <name type="scientific">Faecalibaculum rodentium</name>
    <dbReference type="NCBI Taxonomy" id="1702221"/>
    <lineage>
        <taxon>Bacteria</taxon>
        <taxon>Bacillati</taxon>
        <taxon>Bacillota</taxon>
        <taxon>Erysipelotrichia</taxon>
        <taxon>Erysipelotrichales</taxon>
        <taxon>Erysipelotrichaceae</taxon>
        <taxon>Faecalibaculum</taxon>
    </lineage>
</organism>
<evidence type="ECO:0000313" key="1">
    <source>
        <dbReference type="EMBL" id="AMK55304.1"/>
    </source>
</evidence>
<protein>
    <submittedName>
        <fullName evidence="1">Uncharacterized protein</fullName>
    </submittedName>
</protein>